<dbReference type="EMBL" id="JBHTKX010000001">
    <property type="protein sequence ID" value="MFD1128997.1"/>
    <property type="molecule type" value="Genomic_DNA"/>
</dbReference>
<evidence type="ECO:0000313" key="1">
    <source>
        <dbReference type="EMBL" id="MFD1128997.1"/>
    </source>
</evidence>
<keyword evidence="1" id="KW-0808">Transferase</keyword>
<reference evidence="2" key="1">
    <citation type="journal article" date="2019" name="Int. J. Syst. Evol. Microbiol.">
        <title>The Global Catalogue of Microorganisms (GCM) 10K type strain sequencing project: providing services to taxonomists for standard genome sequencing and annotation.</title>
        <authorList>
            <consortium name="The Broad Institute Genomics Platform"/>
            <consortium name="The Broad Institute Genome Sequencing Center for Infectious Disease"/>
            <person name="Wu L."/>
            <person name="Ma J."/>
        </authorList>
    </citation>
    <scope>NUCLEOTIDE SEQUENCE [LARGE SCALE GENOMIC DNA]</scope>
    <source>
        <strain evidence="2">CCUG 53519</strain>
    </source>
</reference>
<organism evidence="1 2">
    <name type="scientific">Paenibacillus provencensis</name>
    <dbReference type="NCBI Taxonomy" id="441151"/>
    <lineage>
        <taxon>Bacteria</taxon>
        <taxon>Bacillati</taxon>
        <taxon>Bacillota</taxon>
        <taxon>Bacilli</taxon>
        <taxon>Bacillales</taxon>
        <taxon>Paenibacillaceae</taxon>
        <taxon>Paenibacillus</taxon>
    </lineage>
</organism>
<keyword evidence="1" id="KW-0489">Methyltransferase</keyword>
<dbReference type="RefSeq" id="WP_244533123.1">
    <property type="nucleotide sequence ID" value="NZ_JBHTKX010000001.1"/>
</dbReference>
<protein>
    <submittedName>
        <fullName evidence="1">Methyltransferase domain-containing protein</fullName>
    </submittedName>
</protein>
<dbReference type="GO" id="GO:0032259">
    <property type="term" value="P:methylation"/>
    <property type="evidence" value="ECO:0007669"/>
    <property type="project" value="UniProtKB-KW"/>
</dbReference>
<dbReference type="GO" id="GO:0008168">
    <property type="term" value="F:methyltransferase activity"/>
    <property type="evidence" value="ECO:0007669"/>
    <property type="project" value="UniProtKB-KW"/>
</dbReference>
<dbReference type="Proteomes" id="UP001597169">
    <property type="component" value="Unassembled WGS sequence"/>
</dbReference>
<gene>
    <name evidence="1" type="ORF">ACFQ3J_12520</name>
</gene>
<sequence length="225" mass="26655">MDLDRIVFIGRSYEEYEYMFHLSKEDIVTKSILDCPGGACSFTAVANKHGGHVKSADIAYVYPWDTLYEKGKEDIKHAMEQMSKAKDQYEWTYFSEMKELLDHRTQALETSIIDMKANPENYIETELPQLPFQDKQFDLILSAHFLFMYGERLSMQFHLDTLQEMMRVAGEEIRVYPIVQLDGRRYPFLEDIHSYVRREGWTSELVNVNYEFQRGANQMLRLRKM</sequence>
<name>A0ABW3PUG4_9BACL</name>
<proteinExistence type="predicted"/>
<accession>A0ABW3PUG4</accession>
<evidence type="ECO:0000313" key="2">
    <source>
        <dbReference type="Proteomes" id="UP001597169"/>
    </source>
</evidence>
<keyword evidence="2" id="KW-1185">Reference proteome</keyword>
<comment type="caution">
    <text evidence="1">The sequence shown here is derived from an EMBL/GenBank/DDBJ whole genome shotgun (WGS) entry which is preliminary data.</text>
</comment>